<keyword evidence="3" id="KW-1185">Reference proteome</keyword>
<dbReference type="OrthoDB" id="10406662at2759"/>
<evidence type="ECO:0000256" key="1">
    <source>
        <dbReference type="SAM" id="Phobius"/>
    </source>
</evidence>
<dbReference type="AlphaFoldDB" id="A0A9P0MVL6"/>
<keyword evidence="1" id="KW-1133">Transmembrane helix</keyword>
<evidence type="ECO:0000313" key="2">
    <source>
        <dbReference type="EMBL" id="CAH1404142.1"/>
    </source>
</evidence>
<sequence length="171" mass="20109">MLRMRRYEQNIDKVKLMLNDVFKLSRVIGTFPIDSEYSGISKYNLAGGVIFYVLGSIILTVSAHCVLRDDEILHSRILYIFEITPIIIFHSINLLWLVVNRRLMKQIYDELMEIESQLCNRGIDWSYNPSWRIKYLGLITMALCYILWEYYKSVRGVTAALPFDIEVDKDN</sequence>
<keyword evidence="1" id="KW-0812">Transmembrane</keyword>
<reference evidence="2" key="1">
    <citation type="submission" date="2022-01" db="EMBL/GenBank/DDBJ databases">
        <authorList>
            <person name="King R."/>
        </authorList>
    </citation>
    <scope>NUCLEOTIDE SEQUENCE</scope>
</reference>
<evidence type="ECO:0000313" key="3">
    <source>
        <dbReference type="Proteomes" id="UP001152798"/>
    </source>
</evidence>
<protein>
    <submittedName>
        <fullName evidence="2">Uncharacterized protein</fullName>
    </submittedName>
</protein>
<keyword evidence="1" id="KW-0472">Membrane</keyword>
<name>A0A9P0MVL6_NEZVI</name>
<gene>
    <name evidence="2" type="ORF">NEZAVI_LOCUS12607</name>
</gene>
<accession>A0A9P0MVL6</accession>
<feature type="transmembrane region" description="Helical" evidence="1">
    <location>
        <begin position="79"/>
        <end position="99"/>
    </location>
</feature>
<proteinExistence type="predicted"/>
<feature type="transmembrane region" description="Helical" evidence="1">
    <location>
        <begin position="45"/>
        <end position="67"/>
    </location>
</feature>
<organism evidence="2 3">
    <name type="scientific">Nezara viridula</name>
    <name type="common">Southern green stink bug</name>
    <name type="synonym">Cimex viridulus</name>
    <dbReference type="NCBI Taxonomy" id="85310"/>
    <lineage>
        <taxon>Eukaryota</taxon>
        <taxon>Metazoa</taxon>
        <taxon>Ecdysozoa</taxon>
        <taxon>Arthropoda</taxon>
        <taxon>Hexapoda</taxon>
        <taxon>Insecta</taxon>
        <taxon>Pterygota</taxon>
        <taxon>Neoptera</taxon>
        <taxon>Paraneoptera</taxon>
        <taxon>Hemiptera</taxon>
        <taxon>Heteroptera</taxon>
        <taxon>Panheteroptera</taxon>
        <taxon>Pentatomomorpha</taxon>
        <taxon>Pentatomoidea</taxon>
        <taxon>Pentatomidae</taxon>
        <taxon>Pentatominae</taxon>
        <taxon>Nezara</taxon>
    </lineage>
</organism>
<dbReference type="Proteomes" id="UP001152798">
    <property type="component" value="Chromosome 6"/>
</dbReference>
<dbReference type="EMBL" id="OV725082">
    <property type="protein sequence ID" value="CAH1404142.1"/>
    <property type="molecule type" value="Genomic_DNA"/>
</dbReference>